<dbReference type="EMBL" id="WNWW01000146">
    <property type="protein sequence ID" value="KAF3429764.1"/>
    <property type="molecule type" value="Genomic_DNA"/>
</dbReference>
<protein>
    <submittedName>
        <fullName evidence="1">Uncharacterized protein</fullName>
    </submittedName>
</protein>
<keyword evidence="2" id="KW-1185">Reference proteome</keyword>
<name>A0A833W1Z2_9HYME</name>
<proteinExistence type="predicted"/>
<dbReference type="Proteomes" id="UP000655588">
    <property type="component" value="Unassembled WGS sequence"/>
</dbReference>
<accession>A0A833W1Z2</accession>
<dbReference type="AlphaFoldDB" id="A0A833W1Z2"/>
<evidence type="ECO:0000313" key="2">
    <source>
        <dbReference type="Proteomes" id="UP000655588"/>
    </source>
</evidence>
<gene>
    <name evidence="1" type="ORF">E2986_13753</name>
</gene>
<reference evidence="1" key="1">
    <citation type="submission" date="2019-11" db="EMBL/GenBank/DDBJ databases">
        <title>The nuclear and mitochondrial genomes of Frieseomelitta varia - a highly eusocial stingless bee (Meliponini) with a permanently sterile worker caste.</title>
        <authorList>
            <person name="Freitas F.C.P."/>
            <person name="Lourenco A.P."/>
            <person name="Nunes F.M.F."/>
            <person name="Paschoal A.R."/>
            <person name="Abreu F.C.P."/>
            <person name="Barbin F.O."/>
            <person name="Bataglia L."/>
            <person name="Cardoso-Junior C.A.M."/>
            <person name="Cervoni M.S."/>
            <person name="Silva S.R."/>
            <person name="Dalarmi F."/>
            <person name="Del Lama M.A."/>
            <person name="Depintor T.S."/>
            <person name="Ferreira K.M."/>
            <person name="Goria P.S."/>
            <person name="Jaskot M.C."/>
            <person name="Lago D.C."/>
            <person name="Luna-Lucena D."/>
            <person name="Moda L.M."/>
            <person name="Nascimento L."/>
            <person name="Pedrino M."/>
            <person name="Rabico F.O."/>
            <person name="Sanches F.C."/>
            <person name="Santos D.E."/>
            <person name="Santos C.G."/>
            <person name="Vieira J."/>
            <person name="Lopes T.F."/>
            <person name="Barchuk A.R."/>
            <person name="Hartfelder K."/>
            <person name="Simoes Z.L.P."/>
            <person name="Bitondi M.M.G."/>
            <person name="Pinheiro D.G."/>
        </authorList>
    </citation>
    <scope>NUCLEOTIDE SEQUENCE</scope>
    <source>
        <strain evidence="1">USP_RPSP 00005682</strain>
        <tissue evidence="1">Whole individual</tissue>
    </source>
</reference>
<organism evidence="1 2">
    <name type="scientific">Frieseomelitta varia</name>
    <dbReference type="NCBI Taxonomy" id="561572"/>
    <lineage>
        <taxon>Eukaryota</taxon>
        <taxon>Metazoa</taxon>
        <taxon>Ecdysozoa</taxon>
        <taxon>Arthropoda</taxon>
        <taxon>Hexapoda</taxon>
        <taxon>Insecta</taxon>
        <taxon>Pterygota</taxon>
        <taxon>Neoptera</taxon>
        <taxon>Endopterygota</taxon>
        <taxon>Hymenoptera</taxon>
        <taxon>Apocrita</taxon>
        <taxon>Aculeata</taxon>
        <taxon>Apoidea</taxon>
        <taxon>Anthophila</taxon>
        <taxon>Apidae</taxon>
        <taxon>Frieseomelitta</taxon>
    </lineage>
</organism>
<evidence type="ECO:0000313" key="1">
    <source>
        <dbReference type="EMBL" id="KAF3429764.1"/>
    </source>
</evidence>
<comment type="caution">
    <text evidence="1">The sequence shown here is derived from an EMBL/GenBank/DDBJ whole genome shotgun (WGS) entry which is preliminary data.</text>
</comment>
<sequence>MMFIVKKQKITAKVLHYFLILENKLVGNKIVLTENTLKLGKEKYKIKHKNKDNMSSIFGRKDSKIPYKIVNIKPIASVVTQGKITKTNEIKDDVIPKKRHLQLEQNFKKKIKKKHLNIDE</sequence>